<evidence type="ECO:0000313" key="2">
    <source>
        <dbReference type="EMBL" id="RNF02919.1"/>
    </source>
</evidence>
<feature type="domain" description="Phosphatidylinositol-specific phospholipase C X" evidence="1">
    <location>
        <begin position="25"/>
        <end position="205"/>
    </location>
</feature>
<dbReference type="InterPro" id="IPR051057">
    <property type="entry name" value="PI-PLC_domain"/>
</dbReference>
<dbReference type="SUPFAM" id="SSF51695">
    <property type="entry name" value="PLC-like phosphodiesterases"/>
    <property type="match status" value="1"/>
</dbReference>
<sequence>MLPCDDDVMRTEWHPRSWMHDVRSSIGHSAVTQVFFVGSHNAGTHGIEKASPFGRDAPGPLYGRAKIGSLARFLFRGVSAAWAKCQGMSIRAQLDHGVRYLDLRVAANPRDGNRLYTTHGQISVALRDVVKDVGAFLDDPASANEFVVLDFQHLFLAEDGDGPANFLAELGPLSSRFIPAEVPLTTPLSLLWEASREQRVFLLVSASETDLKFPAARVRSSCVVSRWVNQSSLKRLLRSLTTLLHIDLLRADAGVPPKLYVTQAIYTPRKRSILRGFFAKAFKKPASSLHDVAARLNSPLLEWFCSLNAPAHLHGDAVAVPPGLNTHGNILMLDYVEVGHCRPPGGTRVLNAVGMCVYLNLLRASRLRADSPAGQPCRAISRAAVTRPPKKA</sequence>
<dbReference type="RefSeq" id="XP_029224744.1">
    <property type="nucleotide sequence ID" value="XM_029375153.1"/>
</dbReference>
<dbReference type="AlphaFoldDB" id="A0A422NC81"/>
<dbReference type="CDD" id="cd08587">
    <property type="entry name" value="PI-PLCXDc_like"/>
    <property type="match status" value="1"/>
</dbReference>
<dbReference type="EMBL" id="MKKU01000749">
    <property type="protein sequence ID" value="RNF02919.1"/>
    <property type="molecule type" value="Genomic_DNA"/>
</dbReference>
<dbReference type="GO" id="GO:0008081">
    <property type="term" value="F:phosphoric diester hydrolase activity"/>
    <property type="evidence" value="ECO:0007669"/>
    <property type="project" value="InterPro"/>
</dbReference>
<evidence type="ECO:0000313" key="3">
    <source>
        <dbReference type="Proteomes" id="UP000284403"/>
    </source>
</evidence>
<reference evidence="2 3" key="1">
    <citation type="journal article" date="2018" name="BMC Genomics">
        <title>Genomic comparison of Trypanosoma conorhini and Trypanosoma rangeli to Trypanosoma cruzi strains of high and low virulence.</title>
        <authorList>
            <person name="Bradwell K.R."/>
            <person name="Koparde V.N."/>
            <person name="Matveyev A.V."/>
            <person name="Serrano M.G."/>
            <person name="Alves J.M."/>
            <person name="Parikh H."/>
            <person name="Huang B."/>
            <person name="Lee V."/>
            <person name="Espinosa-Alvarez O."/>
            <person name="Ortiz P.A."/>
            <person name="Costa-Martins A.G."/>
            <person name="Teixeira M.M."/>
            <person name="Buck G.A."/>
        </authorList>
    </citation>
    <scope>NUCLEOTIDE SEQUENCE [LARGE SCALE GENOMIC DNA]</scope>
    <source>
        <strain evidence="2 3">025E</strain>
    </source>
</reference>
<dbReference type="PROSITE" id="PS50007">
    <property type="entry name" value="PIPLC_X_DOMAIN"/>
    <property type="match status" value="1"/>
</dbReference>
<keyword evidence="2" id="KW-0456">Lyase</keyword>
<accession>A0A422NC81</accession>
<dbReference type="OrthoDB" id="1046782at2759"/>
<dbReference type="InterPro" id="IPR017946">
    <property type="entry name" value="PLC-like_Pdiesterase_TIM-brl"/>
</dbReference>
<dbReference type="PANTHER" id="PTHR13593:SF113">
    <property type="entry name" value="SI:DKEY-266F7.9"/>
    <property type="match status" value="1"/>
</dbReference>
<protein>
    <submittedName>
        <fullName evidence="2">Variant-surface-glycoprotein phospholipase C</fullName>
        <ecNumber evidence="2">3.1.4.-</ecNumber>
        <ecNumber evidence="2">4.6.1.14</ecNumber>
    </submittedName>
</protein>
<evidence type="ECO:0000259" key="1">
    <source>
        <dbReference type="SMART" id="SM00148"/>
    </source>
</evidence>
<dbReference type="GeneID" id="40321910"/>
<dbReference type="GO" id="GO:0047396">
    <property type="term" value="F:glycosylphosphatidylinositol diacylglycerol-lyase activity"/>
    <property type="evidence" value="ECO:0007669"/>
    <property type="project" value="UniProtKB-EC"/>
</dbReference>
<dbReference type="GO" id="GO:0006629">
    <property type="term" value="P:lipid metabolic process"/>
    <property type="evidence" value="ECO:0007669"/>
    <property type="project" value="InterPro"/>
</dbReference>
<dbReference type="Gene3D" id="3.20.20.190">
    <property type="entry name" value="Phosphatidylinositol (PI) phosphodiesterase"/>
    <property type="match status" value="1"/>
</dbReference>
<comment type="caution">
    <text evidence="2">The sequence shown here is derived from an EMBL/GenBank/DDBJ whole genome shotgun (WGS) entry which is preliminary data.</text>
</comment>
<keyword evidence="2" id="KW-0378">Hydrolase</keyword>
<keyword evidence="3" id="KW-1185">Reference proteome</keyword>
<dbReference type="SMART" id="SM00148">
    <property type="entry name" value="PLCXc"/>
    <property type="match status" value="1"/>
</dbReference>
<name>A0A422NC81_9TRYP</name>
<dbReference type="Proteomes" id="UP000284403">
    <property type="component" value="Unassembled WGS sequence"/>
</dbReference>
<dbReference type="PANTHER" id="PTHR13593">
    <property type="match status" value="1"/>
</dbReference>
<dbReference type="EC" id="4.6.1.14" evidence="2"/>
<organism evidence="2 3">
    <name type="scientific">Trypanosoma conorhini</name>
    <dbReference type="NCBI Taxonomy" id="83891"/>
    <lineage>
        <taxon>Eukaryota</taxon>
        <taxon>Discoba</taxon>
        <taxon>Euglenozoa</taxon>
        <taxon>Kinetoplastea</taxon>
        <taxon>Metakinetoplastina</taxon>
        <taxon>Trypanosomatida</taxon>
        <taxon>Trypanosomatidae</taxon>
        <taxon>Trypanosoma</taxon>
    </lineage>
</organism>
<dbReference type="InterPro" id="IPR000909">
    <property type="entry name" value="PLipase_C_PInositol-sp_X_dom"/>
</dbReference>
<gene>
    <name evidence="2" type="ORF">Tco025E_08299</name>
</gene>
<dbReference type="EC" id="3.1.4.-" evidence="2"/>
<proteinExistence type="predicted"/>